<dbReference type="EMBL" id="CP014060">
    <property type="protein sequence ID" value="AMG39672.1"/>
    <property type="molecule type" value="Genomic_DNA"/>
</dbReference>
<protein>
    <submittedName>
        <fullName evidence="2">Uncharacterized protein</fullName>
    </submittedName>
</protein>
<proteinExistence type="predicted"/>
<gene>
    <name evidence="2" type="ORF">AL504_28950</name>
</gene>
<dbReference type="RefSeq" id="WP_061073990.1">
    <property type="nucleotide sequence ID" value="NZ_CP014060.2"/>
</dbReference>
<dbReference type="Proteomes" id="UP000060602">
    <property type="component" value="Chromosome"/>
</dbReference>
<reference evidence="3" key="1">
    <citation type="submission" date="2015-12" db="EMBL/GenBank/DDBJ databases">
        <title>FDA dAtabase for Regulatory Grade micrObial Sequences (FDA-ARGOS): Supporting development and validation of Infectious Disease Dx tests.</title>
        <authorList>
            <person name="Case J."/>
            <person name="Tallon L."/>
            <person name="Sadzewicz L."/>
            <person name="Sengamalay N."/>
            <person name="Ott S."/>
            <person name="Godinez A."/>
            <person name="Nagaraj S."/>
            <person name="Nadendla S."/>
            <person name="Sichtig H."/>
        </authorList>
    </citation>
    <scope>NUCLEOTIDE SEQUENCE [LARGE SCALE GENOMIC DNA]</scope>
    <source>
        <strain evidence="3">FDAARGOS_147</strain>
    </source>
</reference>
<name>A0A0X8P4D5_ALCXX</name>
<feature type="region of interest" description="Disordered" evidence="1">
    <location>
        <begin position="70"/>
        <end position="90"/>
    </location>
</feature>
<evidence type="ECO:0000256" key="1">
    <source>
        <dbReference type="SAM" id="MobiDB-lite"/>
    </source>
</evidence>
<organism evidence="2 3">
    <name type="scientific">Alcaligenes xylosoxydans xylosoxydans</name>
    <name type="common">Achromobacter xylosoxidans</name>
    <dbReference type="NCBI Taxonomy" id="85698"/>
    <lineage>
        <taxon>Bacteria</taxon>
        <taxon>Pseudomonadati</taxon>
        <taxon>Pseudomonadota</taxon>
        <taxon>Betaproteobacteria</taxon>
        <taxon>Burkholderiales</taxon>
        <taxon>Alcaligenaceae</taxon>
        <taxon>Achromobacter</taxon>
    </lineage>
</organism>
<evidence type="ECO:0000313" key="3">
    <source>
        <dbReference type="Proteomes" id="UP000060602"/>
    </source>
</evidence>
<evidence type="ECO:0000313" key="2">
    <source>
        <dbReference type="EMBL" id="AMG39672.1"/>
    </source>
</evidence>
<accession>A0A0X8P4D5</accession>
<dbReference type="AlphaFoldDB" id="A0A0X8P4D5"/>
<sequence>MEQAKWDFQIEHPQQENDVWRIGYTLIAPGASADAPGERIAIEEHFSSAQTAIEAATRLAQIHVADLNGDTATFDPPSDAEVPFGKHPRF</sequence>